<feature type="signal peptide" evidence="2">
    <location>
        <begin position="1"/>
        <end position="21"/>
    </location>
</feature>
<dbReference type="RefSeq" id="WP_085377418.1">
    <property type="nucleotide sequence ID" value="NZ_CP020612.1"/>
</dbReference>
<dbReference type="Pfam" id="PF09898">
    <property type="entry name" value="DUF2125"/>
    <property type="match status" value="1"/>
</dbReference>
<evidence type="ECO:0000313" key="3">
    <source>
        <dbReference type="EMBL" id="ARJ69302.1"/>
    </source>
</evidence>
<evidence type="ECO:0008006" key="5">
    <source>
        <dbReference type="Google" id="ProtNLM"/>
    </source>
</evidence>
<reference evidence="3 4" key="1">
    <citation type="submission" date="2017-03" db="EMBL/GenBank/DDBJ databases">
        <title>Genome sequence of Paracoccus contaminans isolated from a water microcosm.</title>
        <authorList>
            <person name="Aurass P."/>
            <person name="Karste S."/>
            <person name="Trost E."/>
            <person name="Glaeser S.P."/>
            <person name="Kaempfer P."/>
            <person name="Flieger A."/>
        </authorList>
    </citation>
    <scope>NUCLEOTIDE SEQUENCE [LARGE SCALE GENOMIC DNA]</scope>
    <source>
        <strain evidence="4">RKI 16-01929T\LMG 29738T\CCM 8701T\CIP 111112T</strain>
    </source>
</reference>
<feature type="region of interest" description="Disordered" evidence="1">
    <location>
        <begin position="390"/>
        <end position="455"/>
    </location>
</feature>
<evidence type="ECO:0000256" key="2">
    <source>
        <dbReference type="SAM" id="SignalP"/>
    </source>
</evidence>
<gene>
    <name evidence="3" type="ORF">B0A89_06330</name>
</gene>
<evidence type="ECO:0000313" key="4">
    <source>
        <dbReference type="Proteomes" id="UP000193017"/>
    </source>
</evidence>
<feature type="compositionally biased region" description="Low complexity" evidence="1">
    <location>
        <begin position="412"/>
        <end position="443"/>
    </location>
</feature>
<sequence length="560" mass="57552">MFFRPTSSAIALLALAGPALADVTPVQVWQNWIDYYKANGYVVTEGAREQAGETLSLRNVVFAYDAPQDGAKINLSAPEITLTATGDGKVRTVFSDEMPVRLDFTDEEGKPVSVAGALHMADFEMISSGSAGDMTHDSRAGEAGVTLATITDAEGEKPLPVSVKLVNLTSRQHVVDGAATAIDATGSADRLELSADLGDHEGHATVKGTLDKVAGEVSYALPKGISIGQDLSGALKAGLSMSGKLSTEGVLMDIAATEKKEDGGDKTTQAKVDAKGIDLTFSLAQDGMKYQTSSDASSVEVKSPDLPFPISYAAQSTTGDFQVPVSKSDQPQPFKFAYSVAGLTIGDALWNSFDPGKKLPRDPASIDLDLTGMAKINADLFDPALAETATQADAAAPAPGKDPEQAADEAEAAAGGSAPDAAADGTAADGATADGAAAEGTDTSEMPAATPDPFAPTEITLNKLAVDAAGVRLDASGSVSIPDGSTVETPVGQISARLDGANGLMDKLVEMGLVQSDQLAGFRMMLAMFAKPAAEGSDALVSQIEFKQGGEIFANGQKIK</sequence>
<dbReference type="OrthoDB" id="7791409at2"/>
<name>A0A1W6CWQ2_9RHOB</name>
<evidence type="ECO:0000256" key="1">
    <source>
        <dbReference type="SAM" id="MobiDB-lite"/>
    </source>
</evidence>
<feature type="chain" id="PRO_5010868986" description="DUF2125 domain-containing protein" evidence="2">
    <location>
        <begin position="22"/>
        <end position="560"/>
    </location>
</feature>
<keyword evidence="4" id="KW-1185">Reference proteome</keyword>
<proteinExistence type="predicted"/>
<keyword evidence="2" id="KW-0732">Signal</keyword>
<dbReference type="Proteomes" id="UP000193017">
    <property type="component" value="Chromosome"/>
</dbReference>
<dbReference type="EMBL" id="CP020612">
    <property type="protein sequence ID" value="ARJ69302.1"/>
    <property type="molecule type" value="Genomic_DNA"/>
</dbReference>
<dbReference type="AlphaFoldDB" id="A0A1W6CWQ2"/>
<protein>
    <recommendedName>
        <fullName evidence="5">DUF2125 domain-containing protein</fullName>
    </recommendedName>
</protein>
<organism evidence="3 4">
    <name type="scientific">Paracoccus contaminans</name>
    <dbReference type="NCBI Taxonomy" id="1945662"/>
    <lineage>
        <taxon>Bacteria</taxon>
        <taxon>Pseudomonadati</taxon>
        <taxon>Pseudomonadota</taxon>
        <taxon>Alphaproteobacteria</taxon>
        <taxon>Rhodobacterales</taxon>
        <taxon>Paracoccaceae</taxon>
        <taxon>Paracoccus</taxon>
    </lineage>
</organism>
<dbReference type="InterPro" id="IPR018666">
    <property type="entry name" value="DUF2125"/>
</dbReference>
<accession>A0A1W6CWQ2</accession>
<dbReference type="STRING" id="1945662.B0A89_06330"/>
<dbReference type="KEGG" id="pcon:B0A89_06330"/>
<feature type="compositionally biased region" description="Low complexity" evidence="1">
    <location>
        <begin position="390"/>
        <end position="399"/>
    </location>
</feature>